<dbReference type="Proteomes" id="UP000604001">
    <property type="component" value="Unassembled WGS sequence"/>
</dbReference>
<feature type="region of interest" description="Disordered" evidence="2">
    <location>
        <begin position="1"/>
        <end position="37"/>
    </location>
</feature>
<proteinExistence type="inferred from homology"/>
<dbReference type="InterPro" id="IPR004474">
    <property type="entry name" value="LytR_CpsA_psr"/>
</dbReference>
<dbReference type="NCBIfam" id="TIGR00350">
    <property type="entry name" value="lytR_cpsA_psr"/>
    <property type="match status" value="1"/>
</dbReference>
<keyword evidence="3" id="KW-0812">Transmembrane</keyword>
<comment type="caution">
    <text evidence="5">The sequence shown here is derived from an EMBL/GenBank/DDBJ whole genome shotgun (WGS) entry which is preliminary data.</text>
</comment>
<feature type="compositionally biased region" description="Low complexity" evidence="2">
    <location>
        <begin position="383"/>
        <end position="402"/>
    </location>
</feature>
<accession>A0ABR6UAG2</accession>
<dbReference type="RefSeq" id="WP_186346560.1">
    <property type="nucleotide sequence ID" value="NZ_BMMR01000001.1"/>
</dbReference>
<feature type="region of interest" description="Disordered" evidence="2">
    <location>
        <begin position="365"/>
        <end position="420"/>
    </location>
</feature>
<feature type="domain" description="Cell envelope-related transcriptional attenuator" evidence="4">
    <location>
        <begin position="123"/>
        <end position="278"/>
    </location>
</feature>
<gene>
    <name evidence="5" type="ORF">H7344_13675</name>
</gene>
<evidence type="ECO:0000256" key="3">
    <source>
        <dbReference type="SAM" id="Phobius"/>
    </source>
</evidence>
<evidence type="ECO:0000313" key="5">
    <source>
        <dbReference type="EMBL" id="MBC2961348.1"/>
    </source>
</evidence>
<keyword evidence="6" id="KW-1185">Reference proteome</keyword>
<keyword evidence="3" id="KW-1133">Transmembrane helix</keyword>
<dbReference type="Pfam" id="PF03816">
    <property type="entry name" value="LytR_cpsA_psr"/>
    <property type="match status" value="1"/>
</dbReference>
<evidence type="ECO:0000256" key="1">
    <source>
        <dbReference type="ARBA" id="ARBA00006068"/>
    </source>
</evidence>
<protein>
    <submittedName>
        <fullName evidence="5">LCP family protein</fullName>
    </submittedName>
</protein>
<feature type="compositionally biased region" description="Basic and acidic residues" evidence="2">
    <location>
        <begin position="403"/>
        <end position="414"/>
    </location>
</feature>
<dbReference type="PANTHER" id="PTHR33392:SF6">
    <property type="entry name" value="POLYISOPRENYL-TEICHOIC ACID--PEPTIDOGLYCAN TEICHOIC ACID TRANSFERASE TAGU"/>
    <property type="match status" value="1"/>
</dbReference>
<sequence>MPDEQPPSPDAAGTPRAEARRKPDTRGRAGRRKARARRRHTVARVLVVTTVVLAMVTGLSVVFLYRSLNGDLTVEDLSEQLGDDRPSAVAVDGPQDPLNILVMGDDTREGVGNAIDQEAGGGSDTTILFHLSADRENAYGVSIPRDSLVDRPECFTEDGDVIPAEDGVMWNAAYSIGGPACTMRQFEQLTGVKLDNYVVVDFQGFQDMVDAIDGVEVCIPEDISDPAHGINIPAGTREIEGKEALNYVRARYTLGDGSDIGRIKRQQAFIAAMAKKVVSGNVLARPDRVVNFLDAAVDSLTTDFDNLFALGKVGYSFQHIGLDNIKFITVPFEYSEVDPGRVEWLPEAEQVWRRVANDEPLSRRLQDGVIDAGNVPGLGGDSSDGPSGSPSGSPSTSPSGTPRPDDEERARELEAAGLCA</sequence>
<dbReference type="InterPro" id="IPR050922">
    <property type="entry name" value="LytR/CpsA/Psr_CW_biosynth"/>
</dbReference>
<dbReference type="PANTHER" id="PTHR33392">
    <property type="entry name" value="POLYISOPRENYL-TEICHOIC ACID--PEPTIDOGLYCAN TEICHOIC ACID TRANSFERASE TAGU"/>
    <property type="match status" value="1"/>
</dbReference>
<dbReference type="Gene3D" id="3.40.630.190">
    <property type="entry name" value="LCP protein"/>
    <property type="match status" value="1"/>
</dbReference>
<name>A0ABR6UAG2_9ACTN</name>
<feature type="compositionally biased region" description="Basic residues" evidence="2">
    <location>
        <begin position="28"/>
        <end position="37"/>
    </location>
</feature>
<comment type="similarity">
    <text evidence="1">Belongs to the LytR/CpsA/Psr (LCP) family.</text>
</comment>
<keyword evidence="3" id="KW-0472">Membrane</keyword>
<evidence type="ECO:0000313" key="6">
    <source>
        <dbReference type="Proteomes" id="UP000604001"/>
    </source>
</evidence>
<dbReference type="EMBL" id="JACMYC010000007">
    <property type="protein sequence ID" value="MBC2961348.1"/>
    <property type="molecule type" value="Genomic_DNA"/>
</dbReference>
<organism evidence="5 6">
    <name type="scientific">Nocardioides deserti</name>
    <dbReference type="NCBI Taxonomy" id="1588644"/>
    <lineage>
        <taxon>Bacteria</taxon>
        <taxon>Bacillati</taxon>
        <taxon>Actinomycetota</taxon>
        <taxon>Actinomycetes</taxon>
        <taxon>Propionibacteriales</taxon>
        <taxon>Nocardioidaceae</taxon>
        <taxon>Nocardioides</taxon>
    </lineage>
</organism>
<evidence type="ECO:0000259" key="4">
    <source>
        <dbReference type="Pfam" id="PF03816"/>
    </source>
</evidence>
<evidence type="ECO:0000256" key="2">
    <source>
        <dbReference type="SAM" id="MobiDB-lite"/>
    </source>
</evidence>
<feature type="transmembrane region" description="Helical" evidence="3">
    <location>
        <begin position="41"/>
        <end position="65"/>
    </location>
</feature>
<feature type="compositionally biased region" description="Basic and acidic residues" evidence="2">
    <location>
        <begin position="17"/>
        <end position="27"/>
    </location>
</feature>
<reference evidence="5 6" key="1">
    <citation type="submission" date="2020-08" db="EMBL/GenBank/DDBJ databases">
        <title>novel species in genus Nocardioides.</title>
        <authorList>
            <person name="Zhang G."/>
        </authorList>
    </citation>
    <scope>NUCLEOTIDE SEQUENCE [LARGE SCALE GENOMIC DNA]</scope>
    <source>
        <strain evidence="5 6">SC8A-24</strain>
    </source>
</reference>